<keyword evidence="4 7" id="KW-0548">Nucleotidyltransferase</keyword>
<dbReference type="EMBL" id="MT859097">
    <property type="protein sequence ID" value="QQW50523.1"/>
    <property type="molecule type" value="Genomic_DNA"/>
</dbReference>
<dbReference type="InterPro" id="IPR042102">
    <property type="entry name" value="RNA_pol_Rpb1_3_sf"/>
</dbReference>
<evidence type="ECO:0000256" key="6">
    <source>
        <dbReference type="ARBA" id="ARBA00048552"/>
    </source>
</evidence>
<evidence type="ECO:0000256" key="7">
    <source>
        <dbReference type="RuleBase" id="RU004279"/>
    </source>
</evidence>
<dbReference type="InterPro" id="IPR045867">
    <property type="entry name" value="DNA-dir_RpoC_beta_prime"/>
</dbReference>
<evidence type="ECO:0000313" key="9">
    <source>
        <dbReference type="EMBL" id="QQW50523.1"/>
    </source>
</evidence>
<dbReference type="Pfam" id="PF04997">
    <property type="entry name" value="RNA_pol_Rpb1_1"/>
    <property type="match status" value="1"/>
</dbReference>
<dbReference type="PANTHER" id="PTHR19376:SF54">
    <property type="entry name" value="DNA-DIRECTED RNA POLYMERASE SUBUNIT BETA"/>
    <property type="match status" value="1"/>
</dbReference>
<comment type="catalytic activity">
    <reaction evidence="6 7">
        <text>RNA(n) + a ribonucleoside 5'-triphosphate = RNA(n+1) + diphosphate</text>
        <dbReference type="Rhea" id="RHEA:21248"/>
        <dbReference type="Rhea" id="RHEA-COMP:14527"/>
        <dbReference type="Rhea" id="RHEA-COMP:17342"/>
        <dbReference type="ChEBI" id="CHEBI:33019"/>
        <dbReference type="ChEBI" id="CHEBI:61557"/>
        <dbReference type="ChEBI" id="CHEBI:140395"/>
        <dbReference type="EC" id="2.7.7.6"/>
    </reaction>
</comment>
<dbReference type="SUPFAM" id="SSF64484">
    <property type="entry name" value="beta and beta-prime subunits of DNA dependent RNA-polymerase"/>
    <property type="match status" value="1"/>
</dbReference>
<dbReference type="GO" id="GO:0000428">
    <property type="term" value="C:DNA-directed RNA polymerase complex"/>
    <property type="evidence" value="ECO:0007669"/>
    <property type="project" value="UniProtKB-KW"/>
</dbReference>
<evidence type="ECO:0000256" key="5">
    <source>
        <dbReference type="ARBA" id="ARBA00023163"/>
    </source>
</evidence>
<dbReference type="Gene3D" id="1.10.40.90">
    <property type="match status" value="1"/>
</dbReference>
<reference evidence="9" key="1">
    <citation type="journal article" date="2021" name="J. Phycol.">
        <title>Olisthodiscus represents a new class of Ochrophyta.</title>
        <authorList>
            <person name="Barcyte D."/>
            <person name="Eikrem W."/>
            <person name="Engesmo A."/>
            <person name="Seoane S."/>
            <person name="Wohlmann J."/>
            <person name="Horak A."/>
            <person name="Yurchenko T."/>
            <person name="Elias M."/>
        </authorList>
    </citation>
    <scope>NUCLEOTIDE SEQUENCE</scope>
    <source>
        <strain evidence="9">K-0444</strain>
    </source>
</reference>
<dbReference type="EC" id="2.7.7.6" evidence="7"/>
<evidence type="ECO:0000256" key="3">
    <source>
        <dbReference type="ARBA" id="ARBA00022679"/>
    </source>
</evidence>
<evidence type="ECO:0000256" key="4">
    <source>
        <dbReference type="ARBA" id="ARBA00022695"/>
    </source>
</evidence>
<keyword evidence="3 7" id="KW-0808">Transferase</keyword>
<dbReference type="InterPro" id="IPR007066">
    <property type="entry name" value="RNA_pol_Rpb1_3"/>
</dbReference>
<dbReference type="Gene3D" id="2.40.40.20">
    <property type="match status" value="1"/>
</dbReference>
<dbReference type="SMART" id="SM00663">
    <property type="entry name" value="RPOLA_N"/>
    <property type="match status" value="1"/>
</dbReference>
<evidence type="ECO:0000256" key="2">
    <source>
        <dbReference type="ARBA" id="ARBA00022478"/>
    </source>
</evidence>
<dbReference type="RefSeq" id="YP_010152862.1">
    <property type="nucleotide sequence ID" value="NC_057170.1"/>
</dbReference>
<organism evidence="9">
    <name type="scientific">Olisthodiscus luteus</name>
    <name type="common">Marine phytoflagellate</name>
    <dbReference type="NCBI Taxonomy" id="83000"/>
    <lineage>
        <taxon>Eukaryota</taxon>
        <taxon>Sar</taxon>
        <taxon>Stramenopiles</taxon>
        <taxon>Ochrophyta</taxon>
        <taxon>Olisthodiscophyceae</taxon>
        <taxon>Olisthodiscaceae</taxon>
        <taxon>Olisthodiscus</taxon>
    </lineage>
</organism>
<dbReference type="InterPro" id="IPR006592">
    <property type="entry name" value="RNA_pol_N"/>
</dbReference>
<evidence type="ECO:0000256" key="1">
    <source>
        <dbReference type="ARBA" id="ARBA00004026"/>
    </source>
</evidence>
<keyword evidence="2 7" id="KW-0240">DNA-directed RNA polymerase</keyword>
<dbReference type="InterPro" id="IPR044893">
    <property type="entry name" value="RNA_pol_Rpb1_clamp_domain"/>
</dbReference>
<dbReference type="GO" id="GO:0006351">
    <property type="term" value="P:DNA-templated transcription"/>
    <property type="evidence" value="ECO:0007669"/>
    <property type="project" value="InterPro"/>
</dbReference>
<dbReference type="Pfam" id="PF04983">
    <property type="entry name" value="RNA_pol_Rpb1_3"/>
    <property type="match status" value="1"/>
</dbReference>
<dbReference type="Gene3D" id="1.10.274.100">
    <property type="entry name" value="RNA polymerase Rpb1, domain 3"/>
    <property type="match status" value="1"/>
</dbReference>
<dbReference type="GO" id="GO:0003899">
    <property type="term" value="F:DNA-directed RNA polymerase activity"/>
    <property type="evidence" value="ECO:0007669"/>
    <property type="project" value="UniProtKB-EC"/>
</dbReference>
<dbReference type="InterPro" id="IPR007080">
    <property type="entry name" value="RNA_pol_Rpb1_1"/>
</dbReference>
<gene>
    <name evidence="9" type="primary">rpoC1</name>
</gene>
<comment type="function">
    <text evidence="1 7">DNA-dependent RNA polymerase catalyzes the transcription of DNA into RNA using the four ribonucleoside triphosphates as substrates.</text>
</comment>
<accession>A0A7U0KSW9</accession>
<name>A0A7U0KSW9_OLILU</name>
<sequence>MQKFRQEFDYVEIKVASPHRIYNWSTRVLPTGEAVGEVLSSETINYKTFKPEINGLFCEKIFGPTNSWECHCGKYKQIRASGFICEKCNVEIGDTKVRRANMGIIKLNYPVTHIWYLRGLPNYLTLLLDIPAKKLLEIAYFEKDIETVLREIRIKIPRVEEPRAVKFLNKLIEEQNKIIENDMYSLYLSQRPLLVGSGVIRELLDRMDLEEEFNECRKDLFDSLEGNRDKNLFRKIRLFESLLATNMRPEWLILTLLPVIPAGLRPIIRLEGGRFATSDLNELYKTIIMRNNRLSRLLVIYAPDVVIYTEKRLLQDAVDELIDSSKMRKKAIVLNKRKLKCLSDIIAGKQGRFRQNLLGKRVDYSGRSVIVVGPTLKINECGLPYDIIVELFHPFIIHELIIAQSAATIRMAKILIQKKRPIVWKIIEKVLKNHPVLLNRAPTLHRLGVQAFEPVLTEGKTIKLHPLVCPAFNADFDGDQMAVHLPLSIEAQVEARMLMLSSLNILSPATGKPSLFPSQDMVLGCYYMTLATKEKDSFHYFANFEDSIRAYNHDQIKLQTLIWVRVSKYLDIKNKNSSLFISKKIFKDGTIKKIFNDKQVYYNKYGEIQVIFLRTTVGRILFNQSIYRVLENPEII</sequence>
<proteinExistence type="inferred from homology"/>
<feature type="domain" description="RNA polymerase N-terminal" evidence="8">
    <location>
        <begin position="250"/>
        <end position="529"/>
    </location>
</feature>
<dbReference type="PANTHER" id="PTHR19376">
    <property type="entry name" value="DNA-DIRECTED RNA POLYMERASE"/>
    <property type="match status" value="1"/>
</dbReference>
<dbReference type="Gene3D" id="4.10.860.120">
    <property type="entry name" value="RNA polymerase II, clamp domain"/>
    <property type="match status" value="1"/>
</dbReference>
<keyword evidence="5 7" id="KW-0804">Transcription</keyword>
<keyword evidence="9" id="KW-0934">Plastid</keyword>
<protein>
    <recommendedName>
        <fullName evidence="7">DNA-directed RNA polymerase subunit</fullName>
        <ecNumber evidence="7">2.7.7.6</ecNumber>
    </recommendedName>
</protein>
<dbReference type="GeneID" id="67154472"/>
<comment type="similarity">
    <text evidence="7">Belongs to the RNA polymerase beta' chain family.</text>
</comment>
<geneLocation type="plastid" evidence="9"/>
<dbReference type="GO" id="GO:0003677">
    <property type="term" value="F:DNA binding"/>
    <property type="evidence" value="ECO:0007669"/>
    <property type="project" value="InterPro"/>
</dbReference>
<dbReference type="InterPro" id="IPR000722">
    <property type="entry name" value="RNA_pol_asu"/>
</dbReference>
<evidence type="ECO:0000259" key="8">
    <source>
        <dbReference type="SMART" id="SM00663"/>
    </source>
</evidence>
<dbReference type="AlphaFoldDB" id="A0A7U0KSW9"/>
<dbReference type="Pfam" id="PF00623">
    <property type="entry name" value="RNA_pol_Rpb1_2"/>
    <property type="match status" value="2"/>
</dbReference>